<evidence type="ECO:0000313" key="1">
    <source>
        <dbReference type="EMBL" id="SVA09212.1"/>
    </source>
</evidence>
<gene>
    <name evidence="1" type="ORF">METZ01_LOCUS62066</name>
</gene>
<dbReference type="EMBL" id="UINC01003783">
    <property type="protein sequence ID" value="SVA09212.1"/>
    <property type="molecule type" value="Genomic_DNA"/>
</dbReference>
<organism evidence="1">
    <name type="scientific">marine metagenome</name>
    <dbReference type="NCBI Taxonomy" id="408172"/>
    <lineage>
        <taxon>unclassified sequences</taxon>
        <taxon>metagenomes</taxon>
        <taxon>ecological metagenomes</taxon>
    </lineage>
</organism>
<name>A0A381SYY8_9ZZZZ</name>
<reference evidence="1" key="1">
    <citation type="submission" date="2018-05" db="EMBL/GenBank/DDBJ databases">
        <authorList>
            <person name="Lanie J.A."/>
            <person name="Ng W.-L."/>
            <person name="Kazmierczak K.M."/>
            <person name="Andrzejewski T.M."/>
            <person name="Davidsen T.M."/>
            <person name="Wayne K.J."/>
            <person name="Tettelin H."/>
            <person name="Glass J.I."/>
            <person name="Rusch D."/>
            <person name="Podicherti R."/>
            <person name="Tsui H.-C.T."/>
            <person name="Winkler M.E."/>
        </authorList>
    </citation>
    <scope>NUCLEOTIDE SEQUENCE</scope>
</reference>
<evidence type="ECO:0008006" key="2">
    <source>
        <dbReference type="Google" id="ProtNLM"/>
    </source>
</evidence>
<protein>
    <recommendedName>
        <fullName evidence="2">Endonuclease/exonuclease/phosphatase domain-containing protein</fullName>
    </recommendedName>
</protein>
<proteinExistence type="predicted"/>
<feature type="non-terminal residue" evidence="1">
    <location>
        <position position="239"/>
    </location>
</feature>
<dbReference type="AlphaFoldDB" id="A0A381SYY8"/>
<feature type="non-terminal residue" evidence="1">
    <location>
        <position position="1"/>
    </location>
</feature>
<sequence>MITCFISLLLCIGYLNASDPIVIDGLWNDWDSIPIAVIDEEGDYNGDDWAELKISNDNEFLFLKIQLHSEETLLQNWNNFHLYIDADFDSLTGHPFRGVGAELEWHFGDRSGQYFVQDGVIDIGQNDITLRQAPTVTSNEFEIAIALDSFVLNNPDSIAIIFSSNNDYGDLMPDNWGGIIYQIDSTEVEELEPISLEKSGIRLVSYNTYNTGIVESDRQPYFQRIFQALDPDVIALQEH</sequence>
<accession>A0A381SYY8</accession>